<evidence type="ECO:0000256" key="8">
    <source>
        <dbReference type="ARBA" id="ARBA00022898"/>
    </source>
</evidence>
<comment type="catalytic activity">
    <reaction evidence="10">
        <text>O-phospho-L-homoserine + H2O = L-threonine + phosphate</text>
        <dbReference type="Rhea" id="RHEA:10840"/>
        <dbReference type="ChEBI" id="CHEBI:15377"/>
        <dbReference type="ChEBI" id="CHEBI:43474"/>
        <dbReference type="ChEBI" id="CHEBI:57590"/>
        <dbReference type="ChEBI" id="CHEBI:57926"/>
        <dbReference type="EC" id="4.2.3.1"/>
    </reaction>
</comment>
<reference evidence="14 15" key="1">
    <citation type="submission" date="2024-04" db="EMBL/GenBank/DDBJ databases">
        <title>New Clade of Flavobacterium.</title>
        <authorList>
            <person name="Matos L."/>
            <person name="Proenca D.N."/>
            <person name="Fransisco R.M."/>
            <person name="Chung A.P."/>
            <person name="Maccario L."/>
            <person name="Sorensen S.J."/>
            <person name="Morais P.V."/>
        </authorList>
    </citation>
    <scope>NUCLEOTIDE SEQUENCE [LARGE SCALE GENOMIC DNA]</scope>
    <source>
        <strain evidence="14 15">FZUC8N2.13</strain>
    </source>
</reference>
<gene>
    <name evidence="14" type="primary">thrC</name>
    <name evidence="14" type="ORF">AAGV28_05160</name>
</gene>
<evidence type="ECO:0000256" key="1">
    <source>
        <dbReference type="ARBA" id="ARBA00001933"/>
    </source>
</evidence>
<dbReference type="PROSITE" id="PS00165">
    <property type="entry name" value="DEHYDRATASE_SER_THR"/>
    <property type="match status" value="1"/>
</dbReference>
<comment type="pathway">
    <text evidence="2">Amino-acid biosynthesis; L-threonine biosynthesis; L-threonine from L-aspartate: step 5/5.</text>
</comment>
<feature type="domain" description="Threonine synthase N-terminal" evidence="13">
    <location>
        <begin position="2"/>
        <end position="79"/>
    </location>
</feature>
<evidence type="ECO:0000256" key="6">
    <source>
        <dbReference type="ARBA" id="ARBA00022605"/>
    </source>
</evidence>
<evidence type="ECO:0000256" key="11">
    <source>
        <dbReference type="NCBIfam" id="TIGR00260"/>
    </source>
</evidence>
<dbReference type="EC" id="4.2.3.1" evidence="4 11"/>
<evidence type="ECO:0000256" key="3">
    <source>
        <dbReference type="ARBA" id="ARBA00005517"/>
    </source>
</evidence>
<comment type="similarity">
    <text evidence="3">Belongs to the threonine synthase family.</text>
</comment>
<feature type="domain" description="Tryptophan synthase beta chain-like PALP" evidence="12">
    <location>
        <begin position="96"/>
        <end position="369"/>
    </location>
</feature>
<evidence type="ECO:0000256" key="9">
    <source>
        <dbReference type="ARBA" id="ARBA00023239"/>
    </source>
</evidence>
<dbReference type="EMBL" id="JBCFQL010000004">
    <property type="protein sequence ID" value="MFA9190755.1"/>
    <property type="molecule type" value="Genomic_DNA"/>
</dbReference>
<dbReference type="Gene3D" id="3.90.1380.10">
    <property type="entry name" value="Threonine synthase, N-terminal domain"/>
    <property type="match status" value="1"/>
</dbReference>
<dbReference type="InterPro" id="IPR001926">
    <property type="entry name" value="TrpB-like_PALP"/>
</dbReference>
<comment type="cofactor">
    <cofactor evidence="1">
        <name>pyridoxal 5'-phosphate</name>
        <dbReference type="ChEBI" id="CHEBI:597326"/>
    </cofactor>
</comment>
<dbReference type="InterPro" id="IPR036052">
    <property type="entry name" value="TrpB-like_PALP_sf"/>
</dbReference>
<dbReference type="Pfam" id="PF00291">
    <property type="entry name" value="PALP"/>
    <property type="match status" value="1"/>
</dbReference>
<dbReference type="GO" id="GO:0004795">
    <property type="term" value="F:threonine synthase activity"/>
    <property type="evidence" value="ECO:0007669"/>
    <property type="project" value="UniProtKB-EC"/>
</dbReference>
<dbReference type="InterPro" id="IPR000634">
    <property type="entry name" value="Ser/Thr_deHydtase_PyrdxlP-BS"/>
</dbReference>
<protein>
    <recommendedName>
        <fullName evidence="5 11">Threonine synthase</fullName>
        <ecNumber evidence="4 11">4.2.3.1</ecNumber>
    </recommendedName>
</protein>
<evidence type="ECO:0000256" key="7">
    <source>
        <dbReference type="ARBA" id="ARBA00022697"/>
    </source>
</evidence>
<sequence>MKYYSLNHNAPKVSFQEAVIQGLASDKGLYFPESITALPQSFFDTIENLSNEEIAFEAIQQFVGDEIPTETLKQIISETLCFDFPVVPVENGIYSLELFHGPTMAFKDVGARFMSRCLGYFNKDKKDNTNTVLVATSGDTGGAVASGFLAVQGVEVVILYPSGKVSDIQERQLTTLGQNIKALEVDGVFDDCQDMVKKAFLDESLKHKNLTSANSINIARWLPQMFYFFFAYKALKFHNKPLVFSCPSGNFGNICAGIIAKKMGLNIEHFVASTNVNDTVPRFLTNGIYDPKPSIATISNAMDVGNPSNFIRIQEMYGNDLAQFKKDFSSYTYNDEETLEALKNIYKTDGYIAEPHGAVGYLGLKKELENYPNAIGVFLETAHPIKFLDVVEPALGIKLPIPTQIESVLNKDKVSTKIKTYDEMKAFLG</sequence>
<evidence type="ECO:0000313" key="14">
    <source>
        <dbReference type="EMBL" id="MFA9190755.1"/>
    </source>
</evidence>
<name>A0ABV4T9R7_9FLAO</name>
<dbReference type="PANTHER" id="PTHR42690">
    <property type="entry name" value="THREONINE SYNTHASE FAMILY MEMBER"/>
    <property type="match status" value="1"/>
</dbReference>
<keyword evidence="7" id="KW-0791">Threonine biosynthesis</keyword>
<dbReference type="Proteomes" id="UP001574169">
    <property type="component" value="Unassembled WGS sequence"/>
</dbReference>
<organism evidence="14 15">
    <name type="scientific">Flavobacterium zubiriense</name>
    <dbReference type="NCBI Taxonomy" id="3138075"/>
    <lineage>
        <taxon>Bacteria</taxon>
        <taxon>Pseudomonadati</taxon>
        <taxon>Bacteroidota</taxon>
        <taxon>Flavobacteriia</taxon>
        <taxon>Flavobacteriales</taxon>
        <taxon>Flavobacteriaceae</taxon>
        <taxon>Flavobacterium</taxon>
    </lineage>
</organism>
<evidence type="ECO:0000256" key="10">
    <source>
        <dbReference type="ARBA" id="ARBA00049144"/>
    </source>
</evidence>
<dbReference type="RefSeq" id="WP_373405759.1">
    <property type="nucleotide sequence ID" value="NZ_JBCFQL010000004.1"/>
</dbReference>
<evidence type="ECO:0000256" key="4">
    <source>
        <dbReference type="ARBA" id="ARBA00013028"/>
    </source>
</evidence>
<dbReference type="NCBIfam" id="TIGR00260">
    <property type="entry name" value="thrC"/>
    <property type="match status" value="1"/>
</dbReference>
<keyword evidence="15" id="KW-1185">Reference proteome</keyword>
<keyword evidence="8" id="KW-0663">Pyridoxal phosphate</keyword>
<evidence type="ECO:0000259" key="12">
    <source>
        <dbReference type="Pfam" id="PF00291"/>
    </source>
</evidence>
<evidence type="ECO:0000259" key="13">
    <source>
        <dbReference type="Pfam" id="PF14821"/>
    </source>
</evidence>
<dbReference type="Pfam" id="PF14821">
    <property type="entry name" value="Thr_synth_N"/>
    <property type="match status" value="1"/>
</dbReference>
<comment type="caution">
    <text evidence="14">The sequence shown here is derived from an EMBL/GenBank/DDBJ whole genome shotgun (WGS) entry which is preliminary data.</text>
</comment>
<dbReference type="PANTHER" id="PTHR42690:SF1">
    <property type="entry name" value="THREONINE SYNTHASE-LIKE 2"/>
    <property type="match status" value="1"/>
</dbReference>
<keyword evidence="6" id="KW-0028">Amino-acid biosynthesis</keyword>
<dbReference type="Gene3D" id="3.40.50.1100">
    <property type="match status" value="2"/>
</dbReference>
<evidence type="ECO:0000313" key="15">
    <source>
        <dbReference type="Proteomes" id="UP001574169"/>
    </source>
</evidence>
<keyword evidence="9 14" id="KW-0456">Lyase</keyword>
<proteinExistence type="inferred from homology"/>
<evidence type="ECO:0000256" key="5">
    <source>
        <dbReference type="ARBA" id="ARBA00018679"/>
    </source>
</evidence>
<dbReference type="InterPro" id="IPR037158">
    <property type="entry name" value="Thr_synth_N_sf"/>
</dbReference>
<dbReference type="InterPro" id="IPR051166">
    <property type="entry name" value="Threonine_Synthase"/>
</dbReference>
<accession>A0ABV4T9R7</accession>
<dbReference type="SUPFAM" id="SSF53686">
    <property type="entry name" value="Tryptophan synthase beta subunit-like PLP-dependent enzymes"/>
    <property type="match status" value="1"/>
</dbReference>
<evidence type="ECO:0000256" key="2">
    <source>
        <dbReference type="ARBA" id="ARBA00004979"/>
    </source>
</evidence>
<dbReference type="InterPro" id="IPR029144">
    <property type="entry name" value="Thr_synth_N"/>
</dbReference>
<dbReference type="InterPro" id="IPR004450">
    <property type="entry name" value="Thr_synthase-like"/>
</dbReference>